<organism evidence="8 9">
    <name type="scientific">Candidatus Amunia macphersoniae</name>
    <dbReference type="NCBI Taxonomy" id="3127014"/>
    <lineage>
        <taxon>Bacteria</taxon>
        <taxon>Bacillati</taxon>
        <taxon>Candidatus Dormiibacterota</taxon>
        <taxon>Candidatus Dormibacteria</taxon>
        <taxon>Candidatus Aeolococcales</taxon>
        <taxon>Candidatus Aeolococcaceae</taxon>
        <taxon>Candidatus Amunia</taxon>
    </lineage>
</organism>
<name>A0A934KKU2_9BACT</name>
<dbReference type="Proteomes" id="UP000614410">
    <property type="component" value="Unassembled WGS sequence"/>
</dbReference>
<dbReference type="EMBL" id="JAEKNN010000046">
    <property type="protein sequence ID" value="MBJ7609552.1"/>
    <property type="molecule type" value="Genomic_DNA"/>
</dbReference>
<feature type="transmembrane region" description="Helical" evidence="7">
    <location>
        <begin position="480"/>
        <end position="499"/>
    </location>
</feature>
<comment type="subcellular location">
    <subcellularLocation>
        <location evidence="1">Cell membrane</location>
        <topology evidence="1">Multi-pass membrane protein</topology>
    </subcellularLocation>
</comment>
<proteinExistence type="predicted"/>
<dbReference type="AlphaFoldDB" id="A0A934KKU2"/>
<dbReference type="PANTHER" id="PTHR30482:SF10">
    <property type="entry name" value="HIGH-AFFINITY BRANCHED-CHAIN AMINO ACID TRANSPORT PROTEIN BRAE"/>
    <property type="match status" value="1"/>
</dbReference>
<keyword evidence="4 7" id="KW-1133">Transmembrane helix</keyword>
<evidence type="ECO:0000256" key="6">
    <source>
        <dbReference type="SAM" id="MobiDB-lite"/>
    </source>
</evidence>
<accession>A0A934KKU2</accession>
<keyword evidence="2" id="KW-1003">Cell membrane</keyword>
<feature type="transmembrane region" description="Helical" evidence="7">
    <location>
        <begin position="68"/>
        <end position="87"/>
    </location>
</feature>
<feature type="transmembrane region" description="Helical" evidence="7">
    <location>
        <begin position="108"/>
        <end position="128"/>
    </location>
</feature>
<dbReference type="GO" id="GO:0015658">
    <property type="term" value="F:branched-chain amino acid transmembrane transporter activity"/>
    <property type="evidence" value="ECO:0007669"/>
    <property type="project" value="InterPro"/>
</dbReference>
<evidence type="ECO:0000256" key="4">
    <source>
        <dbReference type="ARBA" id="ARBA00022989"/>
    </source>
</evidence>
<feature type="transmembrane region" description="Helical" evidence="7">
    <location>
        <begin position="148"/>
        <end position="166"/>
    </location>
</feature>
<evidence type="ECO:0000256" key="5">
    <source>
        <dbReference type="ARBA" id="ARBA00023136"/>
    </source>
</evidence>
<evidence type="ECO:0000256" key="1">
    <source>
        <dbReference type="ARBA" id="ARBA00004651"/>
    </source>
</evidence>
<comment type="caution">
    <text evidence="8">The sequence shown here is derived from an EMBL/GenBank/DDBJ whole genome shotgun (WGS) entry which is preliminary data.</text>
</comment>
<sequence length="524" mass="56020">MPRLGLLQRPQPVTPQAGPRGSGTSTFWIFSLGSAMLLLMSWLLPWFVRPTSSGVGYSPMDVVTSSPTGIGTILVYILAVTMLIMVLSPVLEIAYRLRKEATPRRFDTLRGIAAVIGLVSTVAVFVLARIMREEPLFGQIDSHSITDSAVWLTMAGYIIAAVTYGARQRVTHRPSLAFGAVALPFGLLLPLMFHQAPDFILWAAESLAVYMLLALGLNVVVGFAGLLDLGYAAFFAIGAYTCASLASPKHSIHLPLWVLIFLGAAVASMFGAVLGAPTLRLRGDYLAIVTLGFGEIIPDLATNNVGKLTGGPDGISSIDQPALGPIHFGTNKEWYYWSLLVVVIVVIILLRNLERSRMGRAWVALREDEVAAAATGINTTSTKLLAFAIGASISGIAGAFYGSIVTVVTPQDFNFSVSVSILSMIVLGGIGNITGVIVGSFALTFVIFWVLQNLNEWSGTLGQTINVPTLGNLNFSQYTYIVYGVTLILMMLLRPGGLIPSRARQIELKSGGEEESLAAVQGRA</sequence>
<dbReference type="InterPro" id="IPR001851">
    <property type="entry name" value="ABC_transp_permease"/>
</dbReference>
<feature type="transmembrane region" description="Helical" evidence="7">
    <location>
        <begin position="254"/>
        <end position="276"/>
    </location>
</feature>
<feature type="transmembrane region" description="Helical" evidence="7">
    <location>
        <begin position="199"/>
        <end position="222"/>
    </location>
</feature>
<evidence type="ECO:0000256" key="2">
    <source>
        <dbReference type="ARBA" id="ARBA00022475"/>
    </source>
</evidence>
<evidence type="ECO:0000256" key="7">
    <source>
        <dbReference type="SAM" id="Phobius"/>
    </source>
</evidence>
<feature type="transmembrane region" description="Helical" evidence="7">
    <location>
        <begin position="421"/>
        <end position="451"/>
    </location>
</feature>
<evidence type="ECO:0000313" key="8">
    <source>
        <dbReference type="EMBL" id="MBJ7609552.1"/>
    </source>
</evidence>
<dbReference type="CDD" id="cd06581">
    <property type="entry name" value="TM_PBP1_LivM_like"/>
    <property type="match status" value="1"/>
</dbReference>
<keyword evidence="3 7" id="KW-0812">Transmembrane</keyword>
<feature type="transmembrane region" description="Helical" evidence="7">
    <location>
        <begin position="27"/>
        <end position="48"/>
    </location>
</feature>
<evidence type="ECO:0000256" key="3">
    <source>
        <dbReference type="ARBA" id="ARBA00022692"/>
    </source>
</evidence>
<keyword evidence="5 7" id="KW-0472">Membrane</keyword>
<dbReference type="InterPro" id="IPR043428">
    <property type="entry name" value="LivM-like"/>
</dbReference>
<reference evidence="8 9" key="1">
    <citation type="submission" date="2020-10" db="EMBL/GenBank/DDBJ databases">
        <title>Ca. Dormibacterota MAGs.</title>
        <authorList>
            <person name="Montgomery K."/>
        </authorList>
    </citation>
    <scope>NUCLEOTIDE SEQUENCE [LARGE SCALE GENOMIC DNA]</scope>
    <source>
        <strain evidence="8">Mitchell_Peninsula_5</strain>
    </source>
</reference>
<feature type="transmembrane region" description="Helical" evidence="7">
    <location>
        <begin position="175"/>
        <end position="193"/>
    </location>
</feature>
<evidence type="ECO:0000313" key="9">
    <source>
        <dbReference type="Proteomes" id="UP000614410"/>
    </source>
</evidence>
<protein>
    <submittedName>
        <fullName evidence="8">Branched-chain amino acid ABC transporter permease</fullName>
    </submittedName>
</protein>
<feature type="transmembrane region" description="Helical" evidence="7">
    <location>
        <begin position="334"/>
        <end position="353"/>
    </location>
</feature>
<gene>
    <name evidence="8" type="ORF">JF887_09025</name>
</gene>
<feature type="region of interest" description="Disordered" evidence="6">
    <location>
        <begin position="1"/>
        <end position="21"/>
    </location>
</feature>
<dbReference type="PANTHER" id="PTHR30482">
    <property type="entry name" value="HIGH-AFFINITY BRANCHED-CHAIN AMINO ACID TRANSPORT SYSTEM PERMEASE"/>
    <property type="match status" value="1"/>
</dbReference>
<dbReference type="Pfam" id="PF02653">
    <property type="entry name" value="BPD_transp_2"/>
    <property type="match status" value="1"/>
</dbReference>
<feature type="transmembrane region" description="Helical" evidence="7">
    <location>
        <begin position="384"/>
        <end position="409"/>
    </location>
</feature>
<dbReference type="GO" id="GO:0005886">
    <property type="term" value="C:plasma membrane"/>
    <property type="evidence" value="ECO:0007669"/>
    <property type="project" value="UniProtKB-SubCell"/>
</dbReference>